<dbReference type="AlphaFoldDB" id="M6KG69"/>
<reference evidence="1 2" key="1">
    <citation type="submission" date="2013-01" db="EMBL/GenBank/DDBJ databases">
        <authorList>
            <person name="Harkins D.M."/>
            <person name="Durkin A.S."/>
            <person name="Brinkac L.M."/>
            <person name="Haft D.H."/>
            <person name="Selengut J.D."/>
            <person name="Sanka R."/>
            <person name="DePew J."/>
            <person name="Purushe J."/>
            <person name="Peacock S.J."/>
            <person name="Thaipadungpanit J."/>
            <person name="Wuthiekanun V.W."/>
            <person name="Day N.P."/>
            <person name="Vinetz J.M."/>
            <person name="Sutton G.G."/>
            <person name="Nierman W.C."/>
            <person name="Fouts D.E."/>
        </authorList>
    </citation>
    <scope>NUCLEOTIDE SEQUENCE [LARGE SCALE GENOMIC DNA]</scope>
    <source>
        <strain evidence="1 2">L0374</strain>
    </source>
</reference>
<dbReference type="Proteomes" id="UP000012137">
    <property type="component" value="Unassembled WGS sequence"/>
</dbReference>
<organism evidence="1 2">
    <name type="scientific">Leptospira interrogans serovar Pyrogenes str. L0374</name>
    <dbReference type="NCBI Taxonomy" id="1049928"/>
    <lineage>
        <taxon>Bacteria</taxon>
        <taxon>Pseudomonadati</taxon>
        <taxon>Spirochaetota</taxon>
        <taxon>Spirochaetia</taxon>
        <taxon>Leptospirales</taxon>
        <taxon>Leptospiraceae</taxon>
        <taxon>Leptospira</taxon>
    </lineage>
</organism>
<proteinExistence type="predicted"/>
<name>M6KG69_LEPIR</name>
<evidence type="ECO:0000313" key="1">
    <source>
        <dbReference type="EMBL" id="EMN30815.1"/>
    </source>
</evidence>
<sequence>MKTSQSNGKKTISVLSLLIIFNFTVISLSAQSERELMDEALKKELGDFSQKKNQETNSGEKKRTDLPPILLQKLSQLKTELLNQILLKYSRNLTR</sequence>
<accession>M6KG69</accession>
<protein>
    <submittedName>
        <fullName evidence="1">Uncharacterized protein</fullName>
    </submittedName>
</protein>
<dbReference type="EMBL" id="AHMZ02000070">
    <property type="protein sequence ID" value="EMN30815.1"/>
    <property type="molecule type" value="Genomic_DNA"/>
</dbReference>
<evidence type="ECO:0000313" key="2">
    <source>
        <dbReference type="Proteomes" id="UP000012137"/>
    </source>
</evidence>
<comment type="caution">
    <text evidence="1">The sequence shown here is derived from an EMBL/GenBank/DDBJ whole genome shotgun (WGS) entry which is preliminary data.</text>
</comment>
<gene>
    <name evidence="1" type="ORF">LEP1GSC083_5302</name>
</gene>